<dbReference type="EMBL" id="JADPKZ010000034">
    <property type="protein sequence ID" value="MBF8377246.1"/>
    <property type="molecule type" value="Genomic_DNA"/>
</dbReference>
<evidence type="ECO:0000256" key="1">
    <source>
        <dbReference type="ARBA" id="ARBA00004117"/>
    </source>
</evidence>
<comment type="subcellular location">
    <subcellularLocation>
        <location evidence="1">Bacterial flagellum basal body</location>
    </subcellularLocation>
</comment>
<comment type="caution">
    <text evidence="5">The sequence shown here is derived from an EMBL/GenBank/DDBJ whole genome shotgun (WGS) entry which is preliminary data.</text>
</comment>
<dbReference type="Pfam" id="PF02049">
    <property type="entry name" value="FliE"/>
    <property type="match status" value="1"/>
</dbReference>
<comment type="similarity">
    <text evidence="2">Belongs to the FliE family.</text>
</comment>
<keyword evidence="5" id="KW-0969">Cilium</keyword>
<keyword evidence="6" id="KW-1185">Reference proteome</keyword>
<feature type="region of interest" description="Disordered" evidence="4">
    <location>
        <begin position="1"/>
        <end position="25"/>
    </location>
</feature>
<evidence type="ECO:0000313" key="6">
    <source>
        <dbReference type="Proteomes" id="UP000642910"/>
    </source>
</evidence>
<dbReference type="RefSeq" id="WP_067848513.1">
    <property type="nucleotide sequence ID" value="NZ_JADPKZ010000034.1"/>
</dbReference>
<organism evidence="5 6">
    <name type="scientific">Alicyclobacillus mali</name>
    <name type="common">ex Roth et al. 2021</name>
    <dbReference type="NCBI Taxonomy" id="1123961"/>
    <lineage>
        <taxon>Bacteria</taxon>
        <taxon>Bacillati</taxon>
        <taxon>Bacillota</taxon>
        <taxon>Bacilli</taxon>
        <taxon>Bacillales</taxon>
        <taxon>Alicyclobacillaceae</taxon>
        <taxon>Alicyclobacillus</taxon>
    </lineage>
</organism>
<evidence type="ECO:0000313" key="5">
    <source>
        <dbReference type="EMBL" id="MBF8377246.1"/>
    </source>
</evidence>
<reference evidence="5 6" key="1">
    <citation type="submission" date="2020-11" db="EMBL/GenBank/DDBJ databases">
        <title>Genomic insight of Alicyclobacillus mali FL 18 reveals a new arsenic-resistant strain, with potential in environmental biotechnology.</title>
        <authorList>
            <person name="Fiorentino G."/>
            <person name="Gallo G."/>
            <person name="Aulitto M."/>
        </authorList>
    </citation>
    <scope>NUCLEOTIDE SEQUENCE [LARGE SCALE GENOMIC DNA]</scope>
    <source>
        <strain evidence="5 6">FL 18</strain>
    </source>
</reference>
<proteinExistence type="inferred from homology"/>
<keyword evidence="5" id="KW-0282">Flagellum</keyword>
<dbReference type="InterPro" id="IPR001624">
    <property type="entry name" value="FliE"/>
</dbReference>
<keyword evidence="5" id="KW-0966">Cell projection</keyword>
<gene>
    <name evidence="5" type="ORF">IW967_05100</name>
</gene>
<protein>
    <submittedName>
        <fullName evidence="5">Flagellar hook-basal body complex protein FliE</fullName>
    </submittedName>
</protein>
<keyword evidence="3" id="KW-0975">Bacterial flagellum</keyword>
<name>A0ABS0F1U1_9BACL</name>
<dbReference type="Proteomes" id="UP000642910">
    <property type="component" value="Unassembled WGS sequence"/>
</dbReference>
<evidence type="ECO:0000256" key="2">
    <source>
        <dbReference type="ARBA" id="ARBA00009272"/>
    </source>
</evidence>
<sequence>MIVPVSTTLTTSLGSAAPGASGSSGNMSFSDYLGRALDEVSQVANRADNLAVAYASGGPVSTADLMIAETQASLAVDLLSQTATRVQQAYSTLMNMQI</sequence>
<dbReference type="PANTHER" id="PTHR34653:SF1">
    <property type="entry name" value="FLAGELLAR HOOK-BASAL BODY COMPLEX PROTEIN FLIE"/>
    <property type="match status" value="1"/>
</dbReference>
<accession>A0ABS0F1U1</accession>
<evidence type="ECO:0000256" key="4">
    <source>
        <dbReference type="SAM" id="MobiDB-lite"/>
    </source>
</evidence>
<evidence type="ECO:0000256" key="3">
    <source>
        <dbReference type="ARBA" id="ARBA00023143"/>
    </source>
</evidence>
<dbReference type="PANTHER" id="PTHR34653">
    <property type="match status" value="1"/>
</dbReference>